<keyword evidence="2" id="KW-1185">Reference proteome</keyword>
<accession>A0ACB0IAW1</accession>
<proteinExistence type="predicted"/>
<evidence type="ECO:0000313" key="1">
    <source>
        <dbReference type="EMBL" id="CAJ2629231.1"/>
    </source>
</evidence>
<dbReference type="Proteomes" id="UP001177021">
    <property type="component" value="Unassembled WGS sequence"/>
</dbReference>
<protein>
    <submittedName>
        <fullName evidence="1">Uncharacterized protein</fullName>
    </submittedName>
</protein>
<evidence type="ECO:0000313" key="2">
    <source>
        <dbReference type="Proteomes" id="UP001177021"/>
    </source>
</evidence>
<reference evidence="1" key="1">
    <citation type="submission" date="2023-10" db="EMBL/GenBank/DDBJ databases">
        <authorList>
            <person name="Rodriguez Cubillos JULIANA M."/>
            <person name="De Vega J."/>
        </authorList>
    </citation>
    <scope>NUCLEOTIDE SEQUENCE</scope>
</reference>
<organism evidence="1 2">
    <name type="scientific">Trifolium pratense</name>
    <name type="common">Red clover</name>
    <dbReference type="NCBI Taxonomy" id="57577"/>
    <lineage>
        <taxon>Eukaryota</taxon>
        <taxon>Viridiplantae</taxon>
        <taxon>Streptophyta</taxon>
        <taxon>Embryophyta</taxon>
        <taxon>Tracheophyta</taxon>
        <taxon>Spermatophyta</taxon>
        <taxon>Magnoliopsida</taxon>
        <taxon>eudicotyledons</taxon>
        <taxon>Gunneridae</taxon>
        <taxon>Pentapetalae</taxon>
        <taxon>rosids</taxon>
        <taxon>fabids</taxon>
        <taxon>Fabales</taxon>
        <taxon>Fabaceae</taxon>
        <taxon>Papilionoideae</taxon>
        <taxon>50 kb inversion clade</taxon>
        <taxon>NPAAA clade</taxon>
        <taxon>Hologalegina</taxon>
        <taxon>IRL clade</taxon>
        <taxon>Trifolieae</taxon>
        <taxon>Trifolium</taxon>
    </lineage>
</organism>
<sequence length="1005" mass="113237">MAENAKRFIIGIDLGTTYSCVGVWHHDSVRIITNDHGNRTTPSCVAFTDSERLIGDAAKSQVTRNPVNTIFDAKRLIGRRFSDASVQSDMKLWPFKVIAGPDDKPMIVVSYKNEEKQLTAEEISSMVLIKMREIAEAYLGSTVKDVVVTVPAYFNDSQRQATKDAGVIAGLNVMRIINEPTAAALAYGLDTVPIVDDEKHVLIFDLGGGTFDVSFLTIDDGVFQVHATAGDSHLGGEDFDNRMVDNFVQEFKRKHEKEISGNPRALRKLRTACERAKRTLSSTKQTTIEIDSLYEGIDFYTTITRHRFEELNMDLFSNCIDTVERCLREAQMDKSSVHDIVLVGGSTRIPKVQQLLQEFFNGKELCKSINPDEAVAYGAALQAAVLNHEENKKVEDITLFDVTPLSLGVETVGGVMTVLIRKNCAIPFMKEQVFSTSSDNQLSVLIKVYEGERTRSSDNNLLGKFELSGIHPAPRGVPQINVCFTIDVNGIMNVSAEDRGTGKKNKITITNDKGRLSKEEIEKMVQEAKKYKAEDEEHKKNVEAKIALEQGVERYKPFCFTKDAPDHQHLEAQVEHDTCHDAITLASLSSSLQSFPSRNSGYYFNSTKVASQKITTGLKDDNCYVIGLYGKRGCGKTALVKAKMEEYEKIFHRVIFHPVSENPHIKSIQVGISRSLNVFDKDDTDGARIVKIISALEKKDRTTLIILDNFPSKSKLEELGIPYNSKQYKFLLTARDETECTLMGCDHLIHLKPLSDEEAFTLLHKLSGVESQTDLFKLVRDVAFKCNGLPGLIKDVAFSLKKKPIEKWEESLVSLSHSTAQYQIFISFRGKDTRNIFTNHLYEALCKEGFETFKDDKALEGGTPIDKLLEAIEESRFSIVVLSENFADSKWCLKELVKILDCRKRKKQLVLPIFYEAEPTDIRNLKGRYGEAMAEHEKKLGKDSKTVLEWTLALSDISQLKGEQFRISNSKGEHYERNRDELIGKIIRFAHNNKHRLHIQSMYMN</sequence>
<dbReference type="EMBL" id="CASHSV030000001">
    <property type="protein sequence ID" value="CAJ2629231.1"/>
    <property type="molecule type" value="Genomic_DNA"/>
</dbReference>
<gene>
    <name evidence="1" type="ORF">MILVUS5_LOCUS1267</name>
</gene>
<name>A0ACB0IAW1_TRIPR</name>
<comment type="caution">
    <text evidence="1">The sequence shown here is derived from an EMBL/GenBank/DDBJ whole genome shotgun (WGS) entry which is preliminary data.</text>
</comment>